<dbReference type="InParanoid" id="A0CAM4"/>
<reference evidence="1 2" key="1">
    <citation type="journal article" date="2006" name="Nature">
        <title>Global trends of whole-genome duplications revealed by the ciliate Paramecium tetraurelia.</title>
        <authorList>
            <consortium name="Genoscope"/>
            <person name="Aury J.-M."/>
            <person name="Jaillon O."/>
            <person name="Duret L."/>
            <person name="Noel B."/>
            <person name="Jubin C."/>
            <person name="Porcel B.M."/>
            <person name="Segurens B."/>
            <person name="Daubin V."/>
            <person name="Anthouard V."/>
            <person name="Aiach N."/>
            <person name="Arnaiz O."/>
            <person name="Billaut A."/>
            <person name="Beisson J."/>
            <person name="Blanc I."/>
            <person name="Bouhouche K."/>
            <person name="Camara F."/>
            <person name="Duharcourt S."/>
            <person name="Guigo R."/>
            <person name="Gogendeau D."/>
            <person name="Katinka M."/>
            <person name="Keller A.-M."/>
            <person name="Kissmehl R."/>
            <person name="Klotz C."/>
            <person name="Koll F."/>
            <person name="Le Moue A."/>
            <person name="Lepere C."/>
            <person name="Malinsky S."/>
            <person name="Nowacki M."/>
            <person name="Nowak J.K."/>
            <person name="Plattner H."/>
            <person name="Poulain J."/>
            <person name="Ruiz F."/>
            <person name="Serrano V."/>
            <person name="Zagulski M."/>
            <person name="Dessen P."/>
            <person name="Betermier M."/>
            <person name="Weissenbach J."/>
            <person name="Scarpelli C."/>
            <person name="Schachter V."/>
            <person name="Sperling L."/>
            <person name="Meyer E."/>
            <person name="Cohen J."/>
            <person name="Wincker P."/>
        </authorList>
    </citation>
    <scope>NUCLEOTIDE SEQUENCE [LARGE SCALE GENOMIC DNA]</scope>
    <source>
        <strain evidence="1 2">Stock d4-2</strain>
    </source>
</reference>
<evidence type="ECO:0000313" key="1">
    <source>
        <dbReference type="EMBL" id="CAK67841.1"/>
    </source>
</evidence>
<dbReference type="Proteomes" id="UP000000600">
    <property type="component" value="Unassembled WGS sequence"/>
</dbReference>
<dbReference type="KEGG" id="ptm:GSPATT00036622001"/>
<gene>
    <name evidence="1" type="ORF">GSPATT00036622001</name>
</gene>
<sequence length="206" mass="23982">MKIQIVSQIISVLPMYNQFDFAFSSKSTSLFRISIQNVKLTNQIQQNYIPKLCDKIGNFKPDHKPILNQISCLYSNAVNYRDCKKQYHGLIGPINVYIDKKLPPVAKTSYTQNFITKKYEKQDPIIQKQLYSISHYLQRSIPESSKTLIRDTTQNSILVTRKDNTSTKHLVYRKRNNPINALNGSQILIQNQQFLVYLISVVFQIY</sequence>
<protein>
    <recommendedName>
        <fullName evidence="3">Transmembrane protein</fullName>
    </recommendedName>
</protein>
<keyword evidence="2" id="KW-1185">Reference proteome</keyword>
<dbReference type="GeneID" id="5021023"/>
<dbReference type="HOGENOM" id="CLU_1334138_0_0_1"/>
<accession>A0CAM4</accession>
<organism evidence="1 2">
    <name type="scientific">Paramecium tetraurelia</name>
    <dbReference type="NCBI Taxonomy" id="5888"/>
    <lineage>
        <taxon>Eukaryota</taxon>
        <taxon>Sar</taxon>
        <taxon>Alveolata</taxon>
        <taxon>Ciliophora</taxon>
        <taxon>Intramacronucleata</taxon>
        <taxon>Oligohymenophorea</taxon>
        <taxon>Peniculida</taxon>
        <taxon>Parameciidae</taxon>
        <taxon>Paramecium</taxon>
    </lineage>
</organism>
<evidence type="ECO:0008006" key="3">
    <source>
        <dbReference type="Google" id="ProtNLM"/>
    </source>
</evidence>
<name>A0CAM4_PARTE</name>
<proteinExistence type="predicted"/>
<dbReference type="RefSeq" id="XP_001435238.1">
    <property type="nucleotide sequence ID" value="XM_001435201.1"/>
</dbReference>
<dbReference type="OMA" id="CLYSNAV"/>
<dbReference type="AlphaFoldDB" id="A0CAM4"/>
<evidence type="ECO:0000313" key="2">
    <source>
        <dbReference type="Proteomes" id="UP000000600"/>
    </source>
</evidence>
<dbReference type="EMBL" id="CT868054">
    <property type="protein sequence ID" value="CAK67841.1"/>
    <property type="molecule type" value="Genomic_DNA"/>
</dbReference>